<dbReference type="Pfam" id="PF08447">
    <property type="entry name" value="PAS_3"/>
    <property type="match status" value="1"/>
</dbReference>
<dbReference type="Gene3D" id="3.30.450.20">
    <property type="entry name" value="PAS domain"/>
    <property type="match status" value="4"/>
</dbReference>
<dbReference type="PANTHER" id="PTHR41523">
    <property type="entry name" value="TWO-COMPONENT SYSTEM SENSOR PROTEIN"/>
    <property type="match status" value="1"/>
</dbReference>
<dbReference type="InterPro" id="IPR036890">
    <property type="entry name" value="HATPase_C_sf"/>
</dbReference>
<dbReference type="InterPro" id="IPR013767">
    <property type="entry name" value="PAS_fold"/>
</dbReference>
<reference evidence="15" key="1">
    <citation type="journal article" date="2015" name="Nature">
        <title>Complex archaea that bridge the gap between prokaryotes and eukaryotes.</title>
        <authorList>
            <person name="Spang A."/>
            <person name="Saw J.H."/>
            <person name="Jorgensen S.L."/>
            <person name="Zaremba-Niedzwiedzka K."/>
            <person name="Martijn J."/>
            <person name="Lind A.E."/>
            <person name="van Eijk R."/>
            <person name="Schleper C."/>
            <person name="Guy L."/>
            <person name="Ettema T.J."/>
        </authorList>
    </citation>
    <scope>NUCLEOTIDE SEQUENCE</scope>
</reference>
<protein>
    <recommendedName>
        <fullName evidence="2">histidine kinase</fullName>
        <ecNumber evidence="2">2.7.13.3</ecNumber>
    </recommendedName>
</protein>
<dbReference type="InterPro" id="IPR000014">
    <property type="entry name" value="PAS"/>
</dbReference>
<dbReference type="NCBIfam" id="TIGR00229">
    <property type="entry name" value="sensory_box"/>
    <property type="match status" value="2"/>
</dbReference>
<evidence type="ECO:0000256" key="5">
    <source>
        <dbReference type="ARBA" id="ARBA00022643"/>
    </source>
</evidence>
<dbReference type="InterPro" id="IPR011102">
    <property type="entry name" value="Sig_transdc_His_kinase_HWE"/>
</dbReference>
<dbReference type="PANTHER" id="PTHR41523:SF7">
    <property type="entry name" value="HISTIDINE KINASE"/>
    <property type="match status" value="1"/>
</dbReference>
<dbReference type="SMART" id="SM00091">
    <property type="entry name" value="PAS"/>
    <property type="match status" value="3"/>
</dbReference>
<keyword evidence="9" id="KW-0418">Kinase</keyword>
<name>A0A0F9WU35_9ZZZZ</name>
<keyword evidence="10" id="KW-0067">ATP-binding</keyword>
<keyword evidence="11" id="KW-0843">Virulence</keyword>
<feature type="domain" description="PAC" evidence="14">
    <location>
        <begin position="554"/>
        <end position="606"/>
    </location>
</feature>
<evidence type="ECO:0000256" key="7">
    <source>
        <dbReference type="ARBA" id="ARBA00022737"/>
    </source>
</evidence>
<dbReference type="GO" id="GO:0006355">
    <property type="term" value="P:regulation of DNA-templated transcription"/>
    <property type="evidence" value="ECO:0007669"/>
    <property type="project" value="InterPro"/>
</dbReference>
<evidence type="ECO:0000256" key="11">
    <source>
        <dbReference type="ARBA" id="ARBA00023026"/>
    </source>
</evidence>
<evidence type="ECO:0000256" key="6">
    <source>
        <dbReference type="ARBA" id="ARBA00022679"/>
    </source>
</evidence>
<feature type="domain" description="PAS" evidence="13">
    <location>
        <begin position="55"/>
        <end position="113"/>
    </location>
</feature>
<dbReference type="Pfam" id="PF07536">
    <property type="entry name" value="HWE_HK"/>
    <property type="match status" value="1"/>
</dbReference>
<gene>
    <name evidence="15" type="ORF">LCGC14_0233910</name>
</gene>
<keyword evidence="8" id="KW-0547">Nucleotide-binding</keyword>
<evidence type="ECO:0000256" key="2">
    <source>
        <dbReference type="ARBA" id="ARBA00012438"/>
    </source>
</evidence>
<evidence type="ECO:0000259" key="14">
    <source>
        <dbReference type="PROSITE" id="PS50113"/>
    </source>
</evidence>
<proteinExistence type="predicted"/>
<dbReference type="Gene3D" id="3.30.565.10">
    <property type="entry name" value="Histidine kinase-like ATPase, C-terminal domain"/>
    <property type="match status" value="1"/>
</dbReference>
<sequence length="808" mass="88644">MELAQDDRLAAVLAENAALKLRLSQIEAATRNDSQARLDTAAEEIASLKKALHQTESRYRLIVESAIDYAIIAADLDGVVTTWNDAAEAVLGWSERQIVGRPIATIFTPEDVEDGIPEREMRISLSMGKASDERWHLKADGSRFFASGEMMPLLGDDEKPAGVLKILRDRTRERKEREELEASQERLHLALEVSELIGTWDWDIPGDSVYVDARFARLFGVDPALADKGVPIETFLRGIHPDDLDRVSATIKTAAETAAPYAQEYRTVDGDGAVHWIFAKGRCFHDSAGNPLRFPGAIVDRTAERAREARQAALLRLGDELILGEAQVSHTAKALRILGETLSIARVGYASVDGAETAATISSEWTADSATPLSGTFPLARFGPDFVEKLRSGLLVIENTDEHAASPAIKEAWSEIGIGALVNLTVVEEDQVRVILYLHAAKPRQWSDEEIAFIREALNRTWAFSQRRQAEQALAETERRLRLAQESAAIGTFDYDLRTGVLLWDDRARALFGLRAGVPVSYEDTFLPGLHADDHDRVAAAVTAVLDSKSSSEYDIVYRAIGLEDGVTRHIHSNGQTLVEDGRTVRFVGAMRDVTEQKESEERQQMLTRELQHRVKNTLAMVNALANQTLRRATNVQDGLAAFSARLIALGQAHDILTQTSWTSAPIAAIVANSLKTHQPEDETRISASGPELRLTARQSLALALGLHELATNATKYGALSNDSGHVTIKWGLAVVGGTRQLTFTWREIGGPPVEAPETRGFGSRLIEQAMAAEFGGEVKIDYRPEGIVCTIEAAVTDEPAEDEEHGR</sequence>
<dbReference type="InterPro" id="IPR035965">
    <property type="entry name" value="PAS-like_dom_sf"/>
</dbReference>
<dbReference type="Pfam" id="PF00989">
    <property type="entry name" value="PAS"/>
    <property type="match status" value="2"/>
</dbReference>
<evidence type="ECO:0000256" key="8">
    <source>
        <dbReference type="ARBA" id="ARBA00022741"/>
    </source>
</evidence>
<dbReference type="PROSITE" id="PS50112">
    <property type="entry name" value="PAS"/>
    <property type="match status" value="2"/>
</dbReference>
<evidence type="ECO:0000259" key="13">
    <source>
        <dbReference type="PROSITE" id="PS50112"/>
    </source>
</evidence>
<dbReference type="CDD" id="cd00130">
    <property type="entry name" value="PAS"/>
    <property type="match status" value="2"/>
</dbReference>
<dbReference type="Gene3D" id="3.30.450.40">
    <property type="match status" value="1"/>
</dbReference>
<dbReference type="SUPFAM" id="SSF55785">
    <property type="entry name" value="PYP-like sensor domain (PAS domain)"/>
    <property type="match status" value="3"/>
</dbReference>
<comment type="catalytic activity">
    <reaction evidence="1">
        <text>ATP + protein L-histidine = ADP + protein N-phospho-L-histidine.</text>
        <dbReference type="EC" id="2.7.13.3"/>
    </reaction>
</comment>
<dbReference type="AlphaFoldDB" id="A0A0F9WU35"/>
<comment type="caution">
    <text evidence="15">The sequence shown here is derived from an EMBL/GenBank/DDBJ whole genome shotgun (WGS) entry which is preliminary data.</text>
</comment>
<dbReference type="InterPro" id="IPR000700">
    <property type="entry name" value="PAS-assoc_C"/>
</dbReference>
<evidence type="ECO:0000313" key="15">
    <source>
        <dbReference type="EMBL" id="KKN89826.1"/>
    </source>
</evidence>
<keyword evidence="7" id="KW-0677">Repeat</keyword>
<feature type="coiled-coil region" evidence="12">
    <location>
        <begin position="9"/>
        <end position="58"/>
    </location>
</feature>
<dbReference type="GO" id="GO:0005524">
    <property type="term" value="F:ATP binding"/>
    <property type="evidence" value="ECO:0007669"/>
    <property type="project" value="UniProtKB-KW"/>
</dbReference>
<evidence type="ECO:0000256" key="12">
    <source>
        <dbReference type="SAM" id="Coils"/>
    </source>
</evidence>
<dbReference type="EMBL" id="LAZR01000115">
    <property type="protein sequence ID" value="KKN89826.1"/>
    <property type="molecule type" value="Genomic_DNA"/>
</dbReference>
<organism evidence="15">
    <name type="scientific">marine sediment metagenome</name>
    <dbReference type="NCBI Taxonomy" id="412755"/>
    <lineage>
        <taxon>unclassified sequences</taxon>
        <taxon>metagenomes</taxon>
        <taxon>ecological metagenomes</taxon>
    </lineage>
</organism>
<dbReference type="InterPro" id="IPR013655">
    <property type="entry name" value="PAS_fold_3"/>
</dbReference>
<accession>A0A0F9WU35</accession>
<evidence type="ECO:0000256" key="1">
    <source>
        <dbReference type="ARBA" id="ARBA00000085"/>
    </source>
</evidence>
<dbReference type="SUPFAM" id="SSF55781">
    <property type="entry name" value="GAF domain-like"/>
    <property type="match status" value="1"/>
</dbReference>
<keyword evidence="4" id="KW-0285">Flavoprotein</keyword>
<evidence type="ECO:0000256" key="9">
    <source>
        <dbReference type="ARBA" id="ARBA00022777"/>
    </source>
</evidence>
<dbReference type="SMART" id="SM00911">
    <property type="entry name" value="HWE_HK"/>
    <property type="match status" value="1"/>
</dbReference>
<keyword evidence="5" id="KW-0288">FMN</keyword>
<dbReference type="PROSITE" id="PS50113">
    <property type="entry name" value="PAC"/>
    <property type="match status" value="1"/>
</dbReference>
<evidence type="ECO:0000256" key="4">
    <source>
        <dbReference type="ARBA" id="ARBA00022630"/>
    </source>
</evidence>
<evidence type="ECO:0000256" key="3">
    <source>
        <dbReference type="ARBA" id="ARBA00022553"/>
    </source>
</evidence>
<feature type="domain" description="PAS" evidence="13">
    <location>
        <begin position="477"/>
        <end position="549"/>
    </location>
</feature>
<keyword evidence="6" id="KW-0808">Transferase</keyword>
<dbReference type="GO" id="GO:0004673">
    <property type="term" value="F:protein histidine kinase activity"/>
    <property type="evidence" value="ECO:0007669"/>
    <property type="project" value="UniProtKB-EC"/>
</dbReference>
<evidence type="ECO:0000256" key="10">
    <source>
        <dbReference type="ARBA" id="ARBA00022840"/>
    </source>
</evidence>
<dbReference type="EC" id="2.7.13.3" evidence="2"/>
<keyword evidence="12" id="KW-0175">Coiled coil</keyword>
<dbReference type="InterPro" id="IPR029016">
    <property type="entry name" value="GAF-like_dom_sf"/>
</dbReference>
<keyword evidence="3" id="KW-0597">Phosphoprotein</keyword>